<evidence type="ECO:0000256" key="5">
    <source>
        <dbReference type="ARBA" id="ARBA00022837"/>
    </source>
</evidence>
<dbReference type="CDD" id="cd11334">
    <property type="entry name" value="AmyAc_TreS"/>
    <property type="match status" value="1"/>
</dbReference>
<dbReference type="Gene3D" id="2.60.40.1180">
    <property type="entry name" value="Golgi alpha-mannosidase II"/>
    <property type="match status" value="1"/>
</dbReference>
<keyword evidence="4" id="KW-0479">Metal-binding</keyword>
<dbReference type="PANTHER" id="PTHR10357:SF219">
    <property type="entry name" value="MALTOSE ALPHA-D-GLUCOSYLTRANSFERASE"/>
    <property type="match status" value="1"/>
</dbReference>
<protein>
    <recommendedName>
        <fullName evidence="3">maltose alpha-D-glucosyltransferase</fullName>
        <ecNumber evidence="3">5.4.99.16</ecNumber>
    </recommendedName>
    <alternativeName>
        <fullName evidence="7">Maltose alpha-D-glucosyltransferase</fullName>
    </alternativeName>
</protein>
<dbReference type="PANTHER" id="PTHR10357">
    <property type="entry name" value="ALPHA-AMYLASE FAMILY MEMBER"/>
    <property type="match status" value="1"/>
</dbReference>
<dbReference type="InterPro" id="IPR012810">
    <property type="entry name" value="TreS/a-amylase_N"/>
</dbReference>
<evidence type="ECO:0000259" key="9">
    <source>
        <dbReference type="SMART" id="SM00642"/>
    </source>
</evidence>
<dbReference type="SUPFAM" id="SSF51445">
    <property type="entry name" value="(Trans)glycosidases"/>
    <property type="match status" value="1"/>
</dbReference>
<keyword evidence="11" id="KW-1185">Reference proteome</keyword>
<dbReference type="Gene3D" id="3.20.20.80">
    <property type="entry name" value="Glycosidases"/>
    <property type="match status" value="1"/>
</dbReference>
<dbReference type="SMART" id="SM00642">
    <property type="entry name" value="Aamy"/>
    <property type="match status" value="1"/>
</dbReference>
<dbReference type="Pfam" id="PF00128">
    <property type="entry name" value="Alpha-amylase"/>
    <property type="match status" value="2"/>
</dbReference>
<comment type="caution">
    <text evidence="10">The sequence shown here is derived from an EMBL/GenBank/DDBJ whole genome shotgun (WGS) entry which is preliminary data.</text>
</comment>
<comment type="catalytic activity">
    <reaction evidence="1">
        <text>D-maltose = alpha,alpha-trehalose</text>
        <dbReference type="Rhea" id="RHEA:15145"/>
        <dbReference type="ChEBI" id="CHEBI:16551"/>
        <dbReference type="ChEBI" id="CHEBI:17306"/>
        <dbReference type="EC" id="5.4.99.16"/>
    </reaction>
</comment>
<dbReference type="Proteomes" id="UP001332243">
    <property type="component" value="Unassembled WGS sequence"/>
</dbReference>
<reference evidence="10 11" key="1">
    <citation type="submission" date="2024-01" db="EMBL/GenBank/DDBJ databases">
        <title>Genome insights into Plantactinospora sonchi sp. nov.</title>
        <authorList>
            <person name="Wang L."/>
        </authorList>
    </citation>
    <scope>NUCLEOTIDE SEQUENCE [LARGE SCALE GENOMIC DNA]</scope>
    <source>
        <strain evidence="10 11">NEAU-QY2</strain>
    </source>
</reference>
<evidence type="ECO:0000256" key="6">
    <source>
        <dbReference type="ARBA" id="ARBA00023235"/>
    </source>
</evidence>
<dbReference type="InterPro" id="IPR032091">
    <property type="entry name" value="Malt_amylase-like_C"/>
</dbReference>
<organism evidence="10 11">
    <name type="scientific">Plantactinospora sonchi</name>
    <dbReference type="NCBI Taxonomy" id="1544735"/>
    <lineage>
        <taxon>Bacteria</taxon>
        <taxon>Bacillati</taxon>
        <taxon>Actinomycetota</taxon>
        <taxon>Actinomycetes</taxon>
        <taxon>Micromonosporales</taxon>
        <taxon>Micromonosporaceae</taxon>
        <taxon>Plantactinospora</taxon>
    </lineage>
</organism>
<dbReference type="EMBL" id="JAZGQK010000011">
    <property type="protein sequence ID" value="MEE6259508.1"/>
    <property type="molecule type" value="Genomic_DNA"/>
</dbReference>
<feature type="region of interest" description="Disordered" evidence="8">
    <location>
        <begin position="593"/>
        <end position="617"/>
    </location>
</feature>
<dbReference type="InterPro" id="IPR045857">
    <property type="entry name" value="O16G_dom_2"/>
</dbReference>
<accession>A0ABU7RSM5</accession>
<feature type="compositionally biased region" description="Pro residues" evidence="8">
    <location>
        <begin position="9"/>
        <end position="22"/>
    </location>
</feature>
<evidence type="ECO:0000256" key="7">
    <source>
        <dbReference type="ARBA" id="ARBA00031378"/>
    </source>
</evidence>
<sequence>MSDLVERVVPPPVPPAPSPAQRPAPQDRRRARQLPVEPEWYKRAVFYEMFVQSCYDASGDGHGDLPGLTSKLDYLKWLGVDCLWLPPFYDSPRRDGGYDIRDYLRISTEYGSLDDFVTLVDEAHARGIRVITDLVLNHTSDAHEWFQRSRQDPTGPYGDFYVWRDTDTGYADVPIVFCDTEPSNWTFDPVRQQFYWHRFFAHQPDLNYDNPAVQETMLDVVRFWLELGIDGFRLDAITYLYEREGTDCANLPETHAYLKRLRKMVDDEYPGRVLLAEANLWPTELVDYYGDPGVGGDECHMAFHFPVMPRIFMAVRRESRYPISEIIAQTPQIPAGCQWGTFLRNHDELTLEMVTDEERDYLYNEYAKDPRMRVNVGIRRRLAPLVNNDRNQIELFTSLLLSLPGSPVLYYGDEIGMGDNVWLGDRNSVRTPMQWSPDRNGGFSKADPGALYLPVNQGPVYGYQAVNVERQMEQPASLLQWTRQMIEVRKRHPALALGSFRDLGGKNPAVLAFLREYDGTGEERDGAEVVLCVHNLSARPQPGQIALGSRFIGHQPVELTGQTSFPPVSARPYQLTLPGYGSFWFRLTAKVPKAPRPRGSAESRRRRAHDTGLLPTG</sequence>
<dbReference type="Gene3D" id="3.90.400.10">
    <property type="entry name" value="Oligo-1,6-glucosidase, Domain 2"/>
    <property type="match status" value="1"/>
</dbReference>
<evidence type="ECO:0000313" key="10">
    <source>
        <dbReference type="EMBL" id="MEE6259508.1"/>
    </source>
</evidence>
<proteinExistence type="inferred from homology"/>
<comment type="similarity">
    <text evidence="2">Belongs to the glycosyl hydrolase 13 family. TreS subfamily.</text>
</comment>
<dbReference type="NCBIfam" id="TIGR02456">
    <property type="entry name" value="treS_nterm"/>
    <property type="match status" value="1"/>
</dbReference>
<evidence type="ECO:0000256" key="4">
    <source>
        <dbReference type="ARBA" id="ARBA00022723"/>
    </source>
</evidence>
<keyword evidence="5" id="KW-0106">Calcium</keyword>
<feature type="region of interest" description="Disordered" evidence="8">
    <location>
        <begin position="1"/>
        <end position="33"/>
    </location>
</feature>
<gene>
    <name evidence="10" type="primary">treS</name>
    <name evidence="10" type="ORF">V1633_13545</name>
</gene>
<dbReference type="Pfam" id="PF16657">
    <property type="entry name" value="Malt_amylase_C"/>
    <property type="match status" value="1"/>
</dbReference>
<keyword evidence="6 10" id="KW-0413">Isomerase</keyword>
<evidence type="ECO:0000313" key="11">
    <source>
        <dbReference type="Proteomes" id="UP001332243"/>
    </source>
</evidence>
<dbReference type="InterPro" id="IPR017853">
    <property type="entry name" value="GH"/>
</dbReference>
<dbReference type="EC" id="5.4.99.16" evidence="3"/>
<dbReference type="RefSeq" id="WP_331214629.1">
    <property type="nucleotide sequence ID" value="NZ_JAZGQK010000011.1"/>
</dbReference>
<dbReference type="InterPro" id="IPR006047">
    <property type="entry name" value="GH13_cat_dom"/>
</dbReference>
<evidence type="ECO:0000256" key="3">
    <source>
        <dbReference type="ARBA" id="ARBA00012619"/>
    </source>
</evidence>
<dbReference type="GO" id="GO:0047471">
    <property type="term" value="F:maltose alpha-D-glucosyltransferase activity"/>
    <property type="evidence" value="ECO:0007669"/>
    <property type="project" value="UniProtKB-EC"/>
</dbReference>
<feature type="domain" description="Glycosyl hydrolase family 13 catalytic" evidence="9">
    <location>
        <begin position="48"/>
        <end position="450"/>
    </location>
</feature>
<evidence type="ECO:0000256" key="2">
    <source>
        <dbReference type="ARBA" id="ARBA00005496"/>
    </source>
</evidence>
<name>A0ABU7RSM5_9ACTN</name>
<evidence type="ECO:0000256" key="8">
    <source>
        <dbReference type="SAM" id="MobiDB-lite"/>
    </source>
</evidence>
<dbReference type="SUPFAM" id="SSF51011">
    <property type="entry name" value="Glycosyl hydrolase domain"/>
    <property type="match status" value="1"/>
</dbReference>
<evidence type="ECO:0000256" key="1">
    <source>
        <dbReference type="ARBA" id="ARBA00001595"/>
    </source>
</evidence>
<dbReference type="InterPro" id="IPR013780">
    <property type="entry name" value="Glyco_hydro_b"/>
</dbReference>